<comment type="caution">
    <text evidence="1">The sequence shown here is derived from an EMBL/GenBank/DDBJ whole genome shotgun (WGS) entry which is preliminary data.</text>
</comment>
<sequence length="74" mass="7988">MMETLANKIGANGRFAGRLAVDLSGLSIHRPHPVNKTLICTGLVVRCGHMSYTDSTDSTRSHGSNLYKSLVRAC</sequence>
<dbReference type="AlphaFoldDB" id="A0AAE1B4T2"/>
<gene>
    <name evidence="1" type="ORF">RRG08_052703</name>
</gene>
<name>A0AAE1B4T2_9GAST</name>
<reference evidence="1" key="1">
    <citation type="journal article" date="2023" name="G3 (Bethesda)">
        <title>A reference genome for the long-term kleptoplast-retaining sea slug Elysia crispata morphotype clarki.</title>
        <authorList>
            <person name="Eastman K.E."/>
            <person name="Pendleton A.L."/>
            <person name="Shaikh M.A."/>
            <person name="Suttiyut T."/>
            <person name="Ogas R."/>
            <person name="Tomko P."/>
            <person name="Gavelis G."/>
            <person name="Widhalm J.R."/>
            <person name="Wisecaver J.H."/>
        </authorList>
    </citation>
    <scope>NUCLEOTIDE SEQUENCE</scope>
    <source>
        <strain evidence="1">ECLA1</strain>
    </source>
</reference>
<proteinExistence type="predicted"/>
<accession>A0AAE1B4T2</accession>
<organism evidence="1 2">
    <name type="scientific">Elysia crispata</name>
    <name type="common">lettuce slug</name>
    <dbReference type="NCBI Taxonomy" id="231223"/>
    <lineage>
        <taxon>Eukaryota</taxon>
        <taxon>Metazoa</taxon>
        <taxon>Spiralia</taxon>
        <taxon>Lophotrochozoa</taxon>
        <taxon>Mollusca</taxon>
        <taxon>Gastropoda</taxon>
        <taxon>Heterobranchia</taxon>
        <taxon>Euthyneura</taxon>
        <taxon>Panpulmonata</taxon>
        <taxon>Sacoglossa</taxon>
        <taxon>Placobranchoidea</taxon>
        <taxon>Plakobranchidae</taxon>
        <taxon>Elysia</taxon>
    </lineage>
</organism>
<evidence type="ECO:0000313" key="1">
    <source>
        <dbReference type="EMBL" id="KAK3799518.1"/>
    </source>
</evidence>
<protein>
    <submittedName>
        <fullName evidence="1">Uncharacterized protein</fullName>
    </submittedName>
</protein>
<dbReference type="EMBL" id="JAWDGP010000556">
    <property type="protein sequence ID" value="KAK3799518.1"/>
    <property type="molecule type" value="Genomic_DNA"/>
</dbReference>
<dbReference type="Proteomes" id="UP001283361">
    <property type="component" value="Unassembled WGS sequence"/>
</dbReference>
<keyword evidence="2" id="KW-1185">Reference proteome</keyword>
<evidence type="ECO:0000313" key="2">
    <source>
        <dbReference type="Proteomes" id="UP001283361"/>
    </source>
</evidence>